<sequence length="114" mass="13206">MDYNPKIWVRADGKEWSVRFGTRMFDNKTGEYVEFCHPDPALLADVNPNDEEWRRKYNDFFHKLGGEWSEDDAEDEKDNGKKGMYVVEGDVEGEDMEEDDVEGQDVEMDGGAET</sequence>
<reference evidence="2" key="1">
    <citation type="journal article" date="2018" name="BMC Genomics">
        <title>Comparative genomics of the wheat fungal pathogen Pyrenophora tritici-repentis reveals chromosomal variations and genome plasticity.</title>
        <authorList>
            <person name="Moolhuijzen P."/>
            <person name="See P.T."/>
            <person name="Hane J.K."/>
            <person name="Shi G."/>
            <person name="Liu Z."/>
            <person name="Oliver R.P."/>
            <person name="Moffat C.S."/>
        </authorList>
    </citation>
    <scope>NUCLEOTIDE SEQUENCE [LARGE SCALE GENOMIC DNA]</scope>
    <source>
        <strain evidence="2">M4</strain>
    </source>
</reference>
<dbReference type="Proteomes" id="UP000249757">
    <property type="component" value="Unassembled WGS sequence"/>
</dbReference>
<evidence type="ECO:0000313" key="2">
    <source>
        <dbReference type="EMBL" id="KAF7577878.1"/>
    </source>
</evidence>
<gene>
    <name evidence="3" type="ORF">Ptr86124_007711</name>
    <name evidence="2" type="ORF">PtrM4_021180</name>
</gene>
<keyword evidence="4" id="KW-1185">Reference proteome</keyword>
<organism evidence="3 4">
    <name type="scientific">Pyrenophora tritici-repentis</name>
    <dbReference type="NCBI Taxonomy" id="45151"/>
    <lineage>
        <taxon>Eukaryota</taxon>
        <taxon>Fungi</taxon>
        <taxon>Dikarya</taxon>
        <taxon>Ascomycota</taxon>
        <taxon>Pezizomycotina</taxon>
        <taxon>Dothideomycetes</taxon>
        <taxon>Pleosporomycetidae</taxon>
        <taxon>Pleosporales</taxon>
        <taxon>Pleosporineae</taxon>
        <taxon>Pleosporaceae</taxon>
        <taxon>Pyrenophora</taxon>
    </lineage>
</organism>
<evidence type="ECO:0000313" key="3">
    <source>
        <dbReference type="EMBL" id="KAI1513809.1"/>
    </source>
</evidence>
<evidence type="ECO:0000256" key="1">
    <source>
        <dbReference type="SAM" id="MobiDB-lite"/>
    </source>
</evidence>
<feature type="region of interest" description="Disordered" evidence="1">
    <location>
        <begin position="89"/>
        <end position="114"/>
    </location>
</feature>
<evidence type="ECO:0000313" key="4">
    <source>
        <dbReference type="Proteomes" id="UP000249757"/>
    </source>
</evidence>
<accession>A0A317AG86</accession>
<reference evidence="4" key="4">
    <citation type="journal article" date="2022" name="Microb. Genom.">
        <title>A global pangenome for the wheat fungal pathogen Pyrenophora tritici-repentis and prediction of effector protein structural homology.</title>
        <authorList>
            <person name="Moolhuijzen P.M."/>
            <person name="See P.T."/>
            <person name="Shi G."/>
            <person name="Powell H.R."/>
            <person name="Cockram J."/>
            <person name="Jorgensen L.N."/>
            <person name="Benslimane H."/>
            <person name="Strelkov S.E."/>
            <person name="Turner J."/>
            <person name="Liu Z."/>
            <person name="Moffat C.S."/>
        </authorList>
    </citation>
    <scope>NUCLEOTIDE SEQUENCE [LARGE SCALE GENOMIC DNA]</scope>
</reference>
<comment type="caution">
    <text evidence="3">The sequence shown here is derived from an EMBL/GenBank/DDBJ whole genome shotgun (WGS) entry which is preliminary data.</text>
</comment>
<dbReference type="EMBL" id="NQIK02000001">
    <property type="protein sequence ID" value="KAF7577878.1"/>
    <property type="molecule type" value="Genomic_DNA"/>
</dbReference>
<reference evidence="3" key="2">
    <citation type="submission" date="2021-05" db="EMBL/GenBank/DDBJ databases">
        <authorList>
            <person name="Moolhuijzen P.M."/>
            <person name="Moffat C.S."/>
        </authorList>
    </citation>
    <scope>NUCLEOTIDE SEQUENCE</scope>
    <source>
        <strain evidence="3">86-124</strain>
    </source>
</reference>
<proteinExistence type="predicted"/>
<protein>
    <submittedName>
        <fullName evidence="3">Uncharacterized protein</fullName>
    </submittedName>
</protein>
<name>A0A317AG86_9PLEO</name>
<dbReference type="EMBL" id="NRDI02000009">
    <property type="protein sequence ID" value="KAI1513809.1"/>
    <property type="molecule type" value="Genomic_DNA"/>
</dbReference>
<reference evidence="3" key="3">
    <citation type="journal article" date="2022" name="bioRxiv">
        <title>A global pangenome for the wheat fungal pathogen Pyrenophora tritici-repentis and prediction of effector protein structural homology.</title>
        <authorList>
            <person name="Moolhuijzen P."/>
            <person name="See P.T."/>
            <person name="Shi G."/>
            <person name="Powell H.R."/>
            <person name="Cockram J."/>
            <person name="Jorgensen L.N."/>
            <person name="Benslimane H."/>
            <person name="Strelkov S.E."/>
            <person name="Turner J."/>
            <person name="Liu Z."/>
            <person name="Moffat C.S."/>
        </authorList>
    </citation>
    <scope>NUCLEOTIDE SEQUENCE</scope>
    <source>
        <strain evidence="3">86-124</strain>
    </source>
</reference>
<dbReference type="AlphaFoldDB" id="A0A317AG86"/>
<dbReference type="Proteomes" id="UP000245464">
    <property type="component" value="Chromosome 1"/>
</dbReference>